<organism evidence="2 3">
    <name type="scientific">Haloechinothrix salitolerans</name>
    <dbReference type="NCBI Taxonomy" id="926830"/>
    <lineage>
        <taxon>Bacteria</taxon>
        <taxon>Bacillati</taxon>
        <taxon>Actinomycetota</taxon>
        <taxon>Actinomycetes</taxon>
        <taxon>Pseudonocardiales</taxon>
        <taxon>Pseudonocardiaceae</taxon>
        <taxon>Haloechinothrix</taxon>
    </lineage>
</organism>
<evidence type="ECO:0000313" key="2">
    <source>
        <dbReference type="EMBL" id="MFC6868333.1"/>
    </source>
</evidence>
<gene>
    <name evidence="2" type="ORF">ACFQGD_14410</name>
</gene>
<dbReference type="InterPro" id="IPR007278">
    <property type="entry name" value="DUF397"/>
</dbReference>
<proteinExistence type="predicted"/>
<comment type="caution">
    <text evidence="2">The sequence shown here is derived from an EMBL/GenBank/DDBJ whole genome shotgun (WGS) entry which is preliminary data.</text>
</comment>
<accession>A0ABW2BZM6</accession>
<dbReference type="Proteomes" id="UP001596337">
    <property type="component" value="Unassembled WGS sequence"/>
</dbReference>
<evidence type="ECO:0000313" key="3">
    <source>
        <dbReference type="Proteomes" id="UP001596337"/>
    </source>
</evidence>
<evidence type="ECO:0000259" key="1">
    <source>
        <dbReference type="Pfam" id="PF04149"/>
    </source>
</evidence>
<protein>
    <submittedName>
        <fullName evidence="2">DUF397 domain-containing protein</fullName>
    </submittedName>
</protein>
<name>A0ABW2BZM6_9PSEU</name>
<dbReference type="EMBL" id="JBHSXX010000001">
    <property type="protein sequence ID" value="MFC6868333.1"/>
    <property type="molecule type" value="Genomic_DNA"/>
</dbReference>
<feature type="domain" description="DUF397" evidence="1">
    <location>
        <begin position="19"/>
        <end position="70"/>
    </location>
</feature>
<keyword evidence="3" id="KW-1185">Reference proteome</keyword>
<sequence length="77" mass="8668">MTSKEWNLVLSRDHERAVEWRTSSYSGGGNDCVEVGFVDAAPLVRDSKHREGGVIRVETAQWHEMLRAARTGALDLR</sequence>
<dbReference type="RefSeq" id="WP_345398386.1">
    <property type="nucleotide sequence ID" value="NZ_BAABLA010000028.1"/>
</dbReference>
<dbReference type="Pfam" id="PF04149">
    <property type="entry name" value="DUF397"/>
    <property type="match status" value="1"/>
</dbReference>
<reference evidence="3" key="1">
    <citation type="journal article" date="2019" name="Int. J. Syst. Evol. Microbiol.">
        <title>The Global Catalogue of Microorganisms (GCM) 10K type strain sequencing project: providing services to taxonomists for standard genome sequencing and annotation.</title>
        <authorList>
            <consortium name="The Broad Institute Genomics Platform"/>
            <consortium name="The Broad Institute Genome Sequencing Center for Infectious Disease"/>
            <person name="Wu L."/>
            <person name="Ma J."/>
        </authorList>
    </citation>
    <scope>NUCLEOTIDE SEQUENCE [LARGE SCALE GENOMIC DNA]</scope>
    <source>
        <strain evidence="3">KCTC 32255</strain>
    </source>
</reference>